<dbReference type="GO" id="GO:0016787">
    <property type="term" value="F:hydrolase activity"/>
    <property type="evidence" value="ECO:0007669"/>
    <property type="project" value="UniProtKB-KW"/>
</dbReference>
<dbReference type="PANTHER" id="PTHR48081">
    <property type="entry name" value="AB HYDROLASE SUPERFAMILY PROTEIN C4A8.06C"/>
    <property type="match status" value="1"/>
</dbReference>
<reference evidence="3" key="1">
    <citation type="submission" date="2022-05" db="EMBL/GenBank/DDBJ databases">
        <authorList>
            <person name="Sun H.-N."/>
        </authorList>
    </citation>
    <scope>NUCLEOTIDE SEQUENCE</scope>
    <source>
        <strain evidence="3">HB14</strain>
    </source>
</reference>
<name>A0A9X2I5W1_9GAMM</name>
<comment type="caution">
    <text evidence="3">The sequence shown here is derived from an EMBL/GenBank/DDBJ whole genome shotgun (WGS) entry which is preliminary data.</text>
</comment>
<evidence type="ECO:0000259" key="2">
    <source>
        <dbReference type="Pfam" id="PF20434"/>
    </source>
</evidence>
<feature type="domain" description="BD-FAE-like" evidence="2">
    <location>
        <begin position="73"/>
        <end position="267"/>
    </location>
</feature>
<evidence type="ECO:0000313" key="3">
    <source>
        <dbReference type="EMBL" id="MCP8900905.1"/>
    </source>
</evidence>
<protein>
    <submittedName>
        <fullName evidence="3">Alpha/beta hydrolase</fullName>
    </submittedName>
</protein>
<evidence type="ECO:0000256" key="1">
    <source>
        <dbReference type="ARBA" id="ARBA00022801"/>
    </source>
</evidence>
<evidence type="ECO:0000313" key="4">
    <source>
        <dbReference type="Proteomes" id="UP001139319"/>
    </source>
</evidence>
<dbReference type="InterPro" id="IPR029058">
    <property type="entry name" value="AB_hydrolase_fold"/>
</dbReference>
<sequence length="312" mass="32944">MLKAWLWGIGSAVLLTGCGGQSSSSAPVTSSSSSLATISSSSVSSVPVTPPEESELTVKQISWGDRSSQFGNLYLPQKTERTSLPVVVMIHGGCWREPYGLELQDALSRALAARDLAVWNIEYRRLGGGGEWPALFQDVASATDYLPQLAVDYPLDTSRVVSMGHSAGGHLALWLASRENIDAISPLYRSNPQLVAGAISLAGVADLEAPACGDSARRLIDAQALSPGALQYRLSNTSPINMLPTGVPTVLFSGTRDGIVVSSISEAYVDAAIKAGDTSEHLPITGADHFDLIDPLFMDVTLLADTVESMVE</sequence>
<dbReference type="PROSITE" id="PS51257">
    <property type="entry name" value="PROKAR_LIPOPROTEIN"/>
    <property type="match status" value="1"/>
</dbReference>
<proteinExistence type="predicted"/>
<dbReference type="AlphaFoldDB" id="A0A9X2I5W1"/>
<dbReference type="EMBL" id="JAMFTH010000008">
    <property type="protein sequence ID" value="MCP8900905.1"/>
    <property type="molecule type" value="Genomic_DNA"/>
</dbReference>
<keyword evidence="4" id="KW-1185">Reference proteome</keyword>
<dbReference type="Pfam" id="PF20434">
    <property type="entry name" value="BD-FAE"/>
    <property type="match status" value="1"/>
</dbReference>
<dbReference type="RefSeq" id="WP_253969192.1">
    <property type="nucleotide sequence ID" value="NZ_JAMFTH010000008.1"/>
</dbReference>
<accession>A0A9X2I5W1</accession>
<dbReference type="SUPFAM" id="SSF53474">
    <property type="entry name" value="alpha/beta-Hydrolases"/>
    <property type="match status" value="1"/>
</dbReference>
<dbReference type="Proteomes" id="UP001139319">
    <property type="component" value="Unassembled WGS sequence"/>
</dbReference>
<dbReference type="InterPro" id="IPR049492">
    <property type="entry name" value="BD-FAE-like_dom"/>
</dbReference>
<dbReference type="PANTHER" id="PTHR48081:SF33">
    <property type="entry name" value="KYNURENINE FORMAMIDASE"/>
    <property type="match status" value="1"/>
</dbReference>
<keyword evidence="1 3" id="KW-0378">Hydrolase</keyword>
<dbReference type="Gene3D" id="3.40.50.1820">
    <property type="entry name" value="alpha/beta hydrolase"/>
    <property type="match status" value="1"/>
</dbReference>
<organism evidence="3 4">
    <name type="scientific">Gilvimarinus xylanilyticus</name>
    <dbReference type="NCBI Taxonomy" id="2944139"/>
    <lineage>
        <taxon>Bacteria</taxon>
        <taxon>Pseudomonadati</taxon>
        <taxon>Pseudomonadota</taxon>
        <taxon>Gammaproteobacteria</taxon>
        <taxon>Cellvibrionales</taxon>
        <taxon>Cellvibrionaceae</taxon>
        <taxon>Gilvimarinus</taxon>
    </lineage>
</organism>
<dbReference type="InterPro" id="IPR050300">
    <property type="entry name" value="GDXG_lipolytic_enzyme"/>
</dbReference>
<gene>
    <name evidence="3" type="ORF">M6D89_16490</name>
</gene>
<reference evidence="3" key="2">
    <citation type="submission" date="2023-01" db="EMBL/GenBank/DDBJ databases">
        <title>Gilvimarinus xylanilyticus HB14 isolated from Caulerpa lentillifera aquaculture base in Hainan, China.</title>
        <authorList>
            <person name="Zhang Y.-J."/>
        </authorList>
    </citation>
    <scope>NUCLEOTIDE SEQUENCE</scope>
    <source>
        <strain evidence="3">HB14</strain>
    </source>
</reference>